<gene>
    <name evidence="1" type="ORF">HH216_19020</name>
</gene>
<dbReference type="AlphaFoldDB" id="A0A7L5DUK2"/>
<accession>A0A7L5DUK2</accession>
<dbReference type="RefSeq" id="WP_169552237.1">
    <property type="nucleotide sequence ID" value="NZ_CP051677.1"/>
</dbReference>
<protein>
    <submittedName>
        <fullName evidence="1">RloB domain-containing protein</fullName>
    </submittedName>
</protein>
<proteinExistence type="predicted"/>
<dbReference type="EMBL" id="CP051677">
    <property type="protein sequence ID" value="QJD80278.1"/>
    <property type="molecule type" value="Genomic_DNA"/>
</dbReference>
<evidence type="ECO:0000313" key="2">
    <source>
        <dbReference type="Proteomes" id="UP000501128"/>
    </source>
</evidence>
<dbReference type="Pfam" id="PF13707">
    <property type="entry name" value="RloB"/>
    <property type="match status" value="1"/>
</dbReference>
<evidence type="ECO:0000313" key="1">
    <source>
        <dbReference type="EMBL" id="QJD80278.1"/>
    </source>
</evidence>
<name>A0A7L5DUK2_9BACT</name>
<dbReference type="Proteomes" id="UP000501128">
    <property type="component" value="Chromosome"/>
</dbReference>
<dbReference type="InterPro" id="IPR025591">
    <property type="entry name" value="RloB"/>
</dbReference>
<dbReference type="KEGG" id="srho:HH216_19020"/>
<reference evidence="1 2" key="1">
    <citation type="submission" date="2020-04" db="EMBL/GenBank/DDBJ databases">
        <title>Genome sequencing of novel species.</title>
        <authorList>
            <person name="Heo J."/>
            <person name="Kim S.-J."/>
            <person name="Kim J.-S."/>
            <person name="Hong S.-B."/>
            <person name="Kwon S.-W."/>
        </authorList>
    </citation>
    <scope>NUCLEOTIDE SEQUENCE [LARGE SCALE GENOMIC DNA]</scope>
    <source>
        <strain evidence="1 2">CJU-R4</strain>
    </source>
</reference>
<sequence>MARVAKIDNADKKRFERQETKRKQDTRPKRRFYLIVCEGIKTEPHYFNGLKRKLPPHVLELVDLDAQGTGLNTLGLVKKSLSIKEEFENQGRVVDEVWAVFDRDSFPNHHFDNAIAKANELNVYCAWSNEAFELWFLLHFQDFQNAMRRQNYRSKLERELSQRMGTPFSYEKNSESVFDLLSKHGDEEQAIKRAKKLVAQFIGRTDYANHNPCTTVYTLIEKLRPQIR</sequence>
<keyword evidence="2" id="KW-1185">Reference proteome</keyword>
<organism evidence="1 2">
    <name type="scientific">Spirosoma rhododendri</name>
    <dbReference type="NCBI Taxonomy" id="2728024"/>
    <lineage>
        <taxon>Bacteria</taxon>
        <taxon>Pseudomonadati</taxon>
        <taxon>Bacteroidota</taxon>
        <taxon>Cytophagia</taxon>
        <taxon>Cytophagales</taxon>
        <taxon>Cytophagaceae</taxon>
        <taxon>Spirosoma</taxon>
    </lineage>
</organism>